<feature type="region of interest" description="Disordered" evidence="4">
    <location>
        <begin position="559"/>
        <end position="590"/>
    </location>
</feature>
<gene>
    <name evidence="6" type="ORF">FNV43_RR03068</name>
</gene>
<evidence type="ECO:0000256" key="4">
    <source>
        <dbReference type="SAM" id="MobiDB-lite"/>
    </source>
</evidence>
<keyword evidence="2" id="KW-0819">tRNA processing</keyword>
<dbReference type="GO" id="GO:0001522">
    <property type="term" value="P:pseudouridine synthesis"/>
    <property type="evidence" value="ECO:0007669"/>
    <property type="project" value="InterPro"/>
</dbReference>
<keyword evidence="7" id="KW-1185">Reference proteome</keyword>
<organism evidence="6 7">
    <name type="scientific">Rhamnella rubrinervis</name>
    <dbReference type="NCBI Taxonomy" id="2594499"/>
    <lineage>
        <taxon>Eukaryota</taxon>
        <taxon>Viridiplantae</taxon>
        <taxon>Streptophyta</taxon>
        <taxon>Embryophyta</taxon>
        <taxon>Tracheophyta</taxon>
        <taxon>Spermatophyta</taxon>
        <taxon>Magnoliopsida</taxon>
        <taxon>eudicotyledons</taxon>
        <taxon>Gunneridae</taxon>
        <taxon>Pentapetalae</taxon>
        <taxon>rosids</taxon>
        <taxon>fabids</taxon>
        <taxon>Rosales</taxon>
        <taxon>Rhamnaceae</taxon>
        <taxon>rhamnoid group</taxon>
        <taxon>Rhamneae</taxon>
        <taxon>Rhamnella</taxon>
    </lineage>
</organism>
<dbReference type="OrthoDB" id="271910at2759"/>
<dbReference type="Gene3D" id="3.30.70.580">
    <property type="entry name" value="Pseudouridine synthase I, catalytic domain, N-terminal subdomain"/>
    <property type="match status" value="2"/>
</dbReference>
<proteinExistence type="inferred from homology"/>
<dbReference type="GO" id="GO:0009982">
    <property type="term" value="F:pseudouridine synthase activity"/>
    <property type="evidence" value="ECO:0007669"/>
    <property type="project" value="InterPro"/>
</dbReference>
<dbReference type="InterPro" id="IPR007275">
    <property type="entry name" value="YTH_domain"/>
</dbReference>
<protein>
    <recommendedName>
        <fullName evidence="5">YTH domain-containing protein</fullName>
    </recommendedName>
</protein>
<dbReference type="PROSITE" id="PS50882">
    <property type="entry name" value="YTH"/>
    <property type="match status" value="1"/>
</dbReference>
<keyword evidence="3" id="KW-0413">Isomerase</keyword>
<dbReference type="AlphaFoldDB" id="A0A8K0HHS2"/>
<evidence type="ECO:0000256" key="3">
    <source>
        <dbReference type="ARBA" id="ARBA00023235"/>
    </source>
</evidence>
<comment type="caution">
    <text evidence="6">The sequence shown here is derived from an EMBL/GenBank/DDBJ whole genome shotgun (WGS) entry which is preliminary data.</text>
</comment>
<dbReference type="GO" id="GO:0008033">
    <property type="term" value="P:tRNA processing"/>
    <property type="evidence" value="ECO:0007669"/>
    <property type="project" value="UniProtKB-KW"/>
</dbReference>
<dbReference type="InterPro" id="IPR020095">
    <property type="entry name" value="PsdUridine_synth_TruA_C"/>
</dbReference>
<reference evidence="6" key="1">
    <citation type="submission" date="2020-03" db="EMBL/GenBank/DDBJ databases">
        <title>A high-quality chromosome-level genome assembly of a woody plant with both climbing and erect habits, Rhamnella rubrinervis.</title>
        <authorList>
            <person name="Lu Z."/>
            <person name="Yang Y."/>
            <person name="Zhu X."/>
            <person name="Sun Y."/>
        </authorList>
    </citation>
    <scope>NUCLEOTIDE SEQUENCE</scope>
    <source>
        <strain evidence="6">BYM</strain>
        <tissue evidence="6">Leaf</tissue>
    </source>
</reference>
<feature type="domain" description="YTH" evidence="5">
    <location>
        <begin position="344"/>
        <end position="485"/>
    </location>
</feature>
<sequence>MVLKIINNSFSGEILALQRRNKRFPFIFLCVIEASLENGIPSELNSSISSPVDATFSIKGETDQESVGGHGVYYPPTSSYNYYYPGYNGSLPQLDDHGYYQANGAHTGMQSENGSLVYYVPGYNPYAPGTIMGVDGQSVGQQQYFSSSGYLQQPVSYGSEAVPFYSWDTTFIRDVPNGANVGLGNSKTNPGSTGLARSNGFNSMKANGSATSKFSNSLPYTQLSKPLNKVPHLGPDLSAPFLKGYPPPGRFSSFANQKQGLFPHNGPTSYKPNGRIWSANDRFKSKDKNNRNGDFETSTELTRGPRSRNKSSSFSDSSVEKELGFAVNRDQYNLPDFRVDYEVAKFYVIKSYSEDDIHKSIKYGVWASTPNGNKKLDAAFHDAETKKNEAGTTCPIFLFFSVNGSGQFVGLAEMIGPVDFDKDMDFWQVDKWIGFFLVKWHIIKDIPNMQLRHIILESNDNRPVTFSRDTQEIGLKQEKLLHAKRGGKPATLKWRFTTTMIFLFSFQRRVSQSKSAQIQHRANLKPLNTVLCLVHPKTQTRGRIETMTENIKHPLETCCKSEPTRPSKVAKTTTEDLSEDDQQPEFTINPMSQNPKFQRYLVAIEYIGTRFSGSQQQPNCRTVVGVLEDAGVHALSNVCHVDVERISKRKPGEVLPPHEPSVVRRAVNHFLQKNEGDITVIDVRSVQPDFHARYKAKERTYFYRLMSGPEPLSTFEKDRAWHVPEELDLLAMQEACKVLVGNHDFSSFRAAGCQAKSPIRTLDELNVTEVVPTPYFPSIMERRQTNVSKEDAHTSLTMCETEMSNSCVSSDGNDSLRFSKGGTDVEFGMRRRHRCFVVTARARAFLYHQVRLLVGVLKSVGTGDLTASDVERILEAKTVTAASPMAPACGLYLGHVRYDLA</sequence>
<dbReference type="InterPro" id="IPR020094">
    <property type="entry name" value="TruA/RsuA/RluB/E/F_N"/>
</dbReference>
<dbReference type="InterPro" id="IPR020097">
    <property type="entry name" value="PsdUridine_synth_TruA_a/b_dom"/>
</dbReference>
<dbReference type="PANTHER" id="PTHR12357:SF95">
    <property type="entry name" value="YTH DOMAIN-CONTAINING FAMILY PROTEIN"/>
    <property type="match status" value="1"/>
</dbReference>
<evidence type="ECO:0000256" key="1">
    <source>
        <dbReference type="ARBA" id="ARBA00009375"/>
    </source>
</evidence>
<evidence type="ECO:0000313" key="7">
    <source>
        <dbReference type="Proteomes" id="UP000796880"/>
    </source>
</evidence>
<dbReference type="InterPro" id="IPR020103">
    <property type="entry name" value="PsdUridine_synth_cat_dom_sf"/>
</dbReference>
<dbReference type="Gene3D" id="3.10.590.10">
    <property type="entry name" value="ph1033 like domains"/>
    <property type="match status" value="1"/>
</dbReference>
<dbReference type="InterPro" id="IPR045168">
    <property type="entry name" value="YTH_prot"/>
</dbReference>
<dbReference type="Gene3D" id="3.30.70.660">
    <property type="entry name" value="Pseudouridine synthase I, catalytic domain, C-terminal subdomain"/>
    <property type="match status" value="1"/>
</dbReference>
<dbReference type="SUPFAM" id="SSF55120">
    <property type="entry name" value="Pseudouridine synthase"/>
    <property type="match status" value="1"/>
</dbReference>
<comment type="similarity">
    <text evidence="1">Belongs to the tRNA pseudouridine synthase TruA family.</text>
</comment>
<dbReference type="GO" id="GO:0003729">
    <property type="term" value="F:mRNA binding"/>
    <property type="evidence" value="ECO:0007669"/>
    <property type="project" value="TreeGrafter"/>
</dbReference>
<dbReference type="CDD" id="cd02570">
    <property type="entry name" value="PseudoU_synth_EcTruA"/>
    <property type="match status" value="1"/>
</dbReference>
<dbReference type="Pfam" id="PF01416">
    <property type="entry name" value="PseudoU_synth_1"/>
    <property type="match status" value="1"/>
</dbReference>
<evidence type="ECO:0000259" key="5">
    <source>
        <dbReference type="PROSITE" id="PS50882"/>
    </source>
</evidence>
<dbReference type="PANTHER" id="PTHR12357">
    <property type="entry name" value="YTH YT521-B HOMOLOGY DOMAIN-CONTAINING"/>
    <property type="match status" value="1"/>
</dbReference>
<feature type="region of interest" description="Disordered" evidence="4">
    <location>
        <begin position="261"/>
        <end position="315"/>
    </location>
</feature>
<dbReference type="GO" id="GO:0005737">
    <property type="term" value="C:cytoplasm"/>
    <property type="evidence" value="ECO:0007669"/>
    <property type="project" value="TreeGrafter"/>
</dbReference>
<name>A0A8K0HHS2_9ROSA</name>
<dbReference type="EMBL" id="VOIH02000002">
    <property type="protein sequence ID" value="KAF3452635.1"/>
    <property type="molecule type" value="Genomic_DNA"/>
</dbReference>
<dbReference type="CDD" id="cd21134">
    <property type="entry name" value="YTH"/>
    <property type="match status" value="1"/>
</dbReference>
<evidence type="ECO:0000256" key="2">
    <source>
        <dbReference type="ARBA" id="ARBA00022694"/>
    </source>
</evidence>
<dbReference type="Proteomes" id="UP000796880">
    <property type="component" value="Unassembled WGS sequence"/>
</dbReference>
<dbReference type="HAMAP" id="MF_00171">
    <property type="entry name" value="TruA"/>
    <property type="match status" value="1"/>
</dbReference>
<dbReference type="InterPro" id="IPR001406">
    <property type="entry name" value="PsdUridine_synth_TruA"/>
</dbReference>
<feature type="compositionally biased region" description="Basic and acidic residues" evidence="4">
    <location>
        <begin position="281"/>
        <end position="294"/>
    </location>
</feature>
<accession>A0A8K0HHS2</accession>
<dbReference type="Pfam" id="PF04146">
    <property type="entry name" value="YTH"/>
    <property type="match status" value="1"/>
</dbReference>
<evidence type="ECO:0000313" key="6">
    <source>
        <dbReference type="EMBL" id="KAF3452635.1"/>
    </source>
</evidence>
<dbReference type="GO" id="GO:0061157">
    <property type="term" value="P:mRNA destabilization"/>
    <property type="evidence" value="ECO:0007669"/>
    <property type="project" value="TreeGrafter"/>
</dbReference>